<dbReference type="PROSITE" id="PS50853">
    <property type="entry name" value="FN3"/>
    <property type="match status" value="1"/>
</dbReference>
<comment type="caution">
    <text evidence="4">The sequence shown here is derived from an EMBL/GenBank/DDBJ whole genome shotgun (WGS) entry which is preliminary data.</text>
</comment>
<dbReference type="InterPro" id="IPR036116">
    <property type="entry name" value="FN3_sf"/>
</dbReference>
<name>A0A0G0YTH7_9BACT</name>
<evidence type="ECO:0000313" key="4">
    <source>
        <dbReference type="EMBL" id="KKS12951.1"/>
    </source>
</evidence>
<dbReference type="Proteomes" id="UP000034753">
    <property type="component" value="Unassembled WGS sequence"/>
</dbReference>
<feature type="compositionally biased region" description="Pro residues" evidence="1">
    <location>
        <begin position="312"/>
        <end position="327"/>
    </location>
</feature>
<feature type="non-terminal residue" evidence="4">
    <location>
        <position position="352"/>
    </location>
</feature>
<keyword evidence="2" id="KW-0732">Signal</keyword>
<feature type="domain" description="Fibronectin type-III" evidence="3">
    <location>
        <begin position="222"/>
        <end position="315"/>
    </location>
</feature>
<dbReference type="Gene3D" id="2.60.40.10">
    <property type="entry name" value="Immunoglobulins"/>
    <property type="match status" value="1"/>
</dbReference>
<feature type="region of interest" description="Disordered" evidence="1">
    <location>
        <begin position="177"/>
        <end position="226"/>
    </location>
</feature>
<dbReference type="SMART" id="SM00060">
    <property type="entry name" value="FN3"/>
    <property type="match status" value="1"/>
</dbReference>
<proteinExistence type="predicted"/>
<dbReference type="SUPFAM" id="SSF47090">
    <property type="entry name" value="PGBD-like"/>
    <property type="match status" value="1"/>
</dbReference>
<dbReference type="InterPro" id="IPR003961">
    <property type="entry name" value="FN3_dom"/>
</dbReference>
<evidence type="ECO:0000256" key="1">
    <source>
        <dbReference type="SAM" id="MobiDB-lite"/>
    </source>
</evidence>
<evidence type="ECO:0000313" key="5">
    <source>
        <dbReference type="Proteomes" id="UP000034753"/>
    </source>
</evidence>
<evidence type="ECO:0000259" key="3">
    <source>
        <dbReference type="PROSITE" id="PS50853"/>
    </source>
</evidence>
<dbReference type="InterPro" id="IPR013783">
    <property type="entry name" value="Ig-like_fold"/>
</dbReference>
<feature type="chain" id="PRO_5002535512" evidence="2">
    <location>
        <begin position="20"/>
        <end position="352"/>
    </location>
</feature>
<dbReference type="InterPro" id="IPR036366">
    <property type="entry name" value="PGBDSf"/>
</dbReference>
<dbReference type="InterPro" id="IPR036365">
    <property type="entry name" value="PGBD-like_sf"/>
</dbReference>
<feature type="region of interest" description="Disordered" evidence="1">
    <location>
        <begin position="301"/>
        <end position="352"/>
    </location>
</feature>
<organism evidence="4 5">
    <name type="scientific">Candidatus Daviesbacteria bacterium GW2011_GWB1_41_5</name>
    <dbReference type="NCBI Taxonomy" id="1618429"/>
    <lineage>
        <taxon>Bacteria</taxon>
        <taxon>Candidatus Daviesiibacteriota</taxon>
    </lineage>
</organism>
<reference evidence="4 5" key="1">
    <citation type="journal article" date="2015" name="Nature">
        <title>rRNA introns, odd ribosomes, and small enigmatic genomes across a large radiation of phyla.</title>
        <authorList>
            <person name="Brown C.T."/>
            <person name="Hug L.A."/>
            <person name="Thomas B.C."/>
            <person name="Sharon I."/>
            <person name="Castelle C.J."/>
            <person name="Singh A."/>
            <person name="Wilkins M.J."/>
            <person name="Williams K.H."/>
            <person name="Banfield J.F."/>
        </authorList>
    </citation>
    <scope>NUCLEOTIDE SEQUENCE [LARGE SCALE GENOMIC DNA]</scope>
</reference>
<feature type="compositionally biased region" description="Low complexity" evidence="1">
    <location>
        <begin position="301"/>
        <end position="311"/>
    </location>
</feature>
<dbReference type="CDD" id="cd00063">
    <property type="entry name" value="FN3"/>
    <property type="match status" value="1"/>
</dbReference>
<dbReference type="AlphaFoldDB" id="A0A0G0YTH7"/>
<dbReference type="SUPFAM" id="SSF49265">
    <property type="entry name" value="Fibronectin type III"/>
    <property type="match status" value="1"/>
</dbReference>
<dbReference type="EMBL" id="LCBN01000036">
    <property type="protein sequence ID" value="KKS12951.1"/>
    <property type="molecule type" value="Genomic_DNA"/>
</dbReference>
<dbReference type="Pfam" id="PF01471">
    <property type="entry name" value="PG_binding_1"/>
    <property type="match status" value="1"/>
</dbReference>
<protein>
    <submittedName>
        <fullName evidence="4">Cellulose 1,4-beta-cellobiosidase</fullName>
    </submittedName>
</protein>
<accession>A0A0G0YTH7</accession>
<feature type="signal peptide" evidence="2">
    <location>
        <begin position="1"/>
        <end position="19"/>
    </location>
</feature>
<sequence length="352" mass="35239">MSRVACVMVLFVGANFARAASLTDAQIQAIVGLLQSFDVDKTTIANVQAVLDGRSISQPAAGAPACVDLSANLYPDITDEISNGQVTKLQQFLALDASIYPEGRVTGYFGPATLAGVQRWQSRHSIVSSGDPDTTGYGFAGPKTRLAMACGPATSPSQTVRPSPSMPFVVVNADTSTSTVPATPATPATPAAPAISATPATPATPATAASSTATSDTAAPSVPTGLSASAVSTSQINLAWSASTDAVGVTGYKVYRDGAQVSTTGAPAASTTISYSDRGLSADTSYTYTVAAYDAAGNTSAQSASASATTQTPPPPPPPPPPDPTPDPASACLGGNGRTPGLPNCLMPENLA</sequence>
<dbReference type="Pfam" id="PF00041">
    <property type="entry name" value="fn3"/>
    <property type="match status" value="1"/>
</dbReference>
<gene>
    <name evidence="4" type="ORF">UU67_C0036G0007</name>
</gene>
<dbReference type="Gene3D" id="1.10.101.10">
    <property type="entry name" value="PGBD-like superfamily/PGBD"/>
    <property type="match status" value="1"/>
</dbReference>
<feature type="compositionally biased region" description="Low complexity" evidence="1">
    <location>
        <begin position="177"/>
        <end position="224"/>
    </location>
</feature>
<dbReference type="InterPro" id="IPR002477">
    <property type="entry name" value="Peptidoglycan-bd-like"/>
</dbReference>
<evidence type="ECO:0000256" key="2">
    <source>
        <dbReference type="SAM" id="SignalP"/>
    </source>
</evidence>